<dbReference type="EMBL" id="JAWCUI010000007">
    <property type="protein sequence ID" value="KAL1901321.1"/>
    <property type="molecule type" value="Genomic_DNA"/>
</dbReference>
<dbReference type="Proteomes" id="UP001583186">
    <property type="component" value="Unassembled WGS sequence"/>
</dbReference>
<organism evidence="2 3">
    <name type="scientific">Sporothrix stenoceras</name>
    <dbReference type="NCBI Taxonomy" id="5173"/>
    <lineage>
        <taxon>Eukaryota</taxon>
        <taxon>Fungi</taxon>
        <taxon>Dikarya</taxon>
        <taxon>Ascomycota</taxon>
        <taxon>Pezizomycotina</taxon>
        <taxon>Sordariomycetes</taxon>
        <taxon>Sordariomycetidae</taxon>
        <taxon>Ophiostomatales</taxon>
        <taxon>Ophiostomataceae</taxon>
        <taxon>Sporothrix</taxon>
    </lineage>
</organism>
<feature type="region of interest" description="Disordered" evidence="1">
    <location>
        <begin position="1"/>
        <end position="44"/>
    </location>
</feature>
<accession>A0ABR3ZKX8</accession>
<evidence type="ECO:0000256" key="1">
    <source>
        <dbReference type="SAM" id="MobiDB-lite"/>
    </source>
</evidence>
<protein>
    <submittedName>
        <fullName evidence="2">Uncharacterized protein</fullName>
    </submittedName>
</protein>
<proteinExistence type="predicted"/>
<comment type="caution">
    <text evidence="2">The sequence shown here is derived from an EMBL/GenBank/DDBJ whole genome shotgun (WGS) entry which is preliminary data.</text>
</comment>
<reference evidence="2 3" key="1">
    <citation type="journal article" date="2024" name="IMA Fungus">
        <title>IMA Genome - F19 : A genome assembly and annotation guide to empower mycologists, including annotated draft genome sequences of Ceratocystis pirilliformis, Diaporthe australafricana, Fusarium ophioides, Paecilomyces lecythidis, and Sporothrix stenoceras.</title>
        <authorList>
            <person name="Aylward J."/>
            <person name="Wilson A.M."/>
            <person name="Visagie C.M."/>
            <person name="Spraker J."/>
            <person name="Barnes I."/>
            <person name="Buitendag C."/>
            <person name="Ceriani C."/>
            <person name="Del Mar Angel L."/>
            <person name="du Plessis D."/>
            <person name="Fuchs T."/>
            <person name="Gasser K."/>
            <person name="Kramer D."/>
            <person name="Li W."/>
            <person name="Munsamy K."/>
            <person name="Piso A."/>
            <person name="Price J.L."/>
            <person name="Sonnekus B."/>
            <person name="Thomas C."/>
            <person name="van der Nest A."/>
            <person name="van Dijk A."/>
            <person name="van Heerden A."/>
            <person name="van Vuuren N."/>
            <person name="Yilmaz N."/>
            <person name="Duong T.A."/>
            <person name="van der Merwe N.A."/>
            <person name="Wingfield M.J."/>
            <person name="Wingfield B.D."/>
        </authorList>
    </citation>
    <scope>NUCLEOTIDE SEQUENCE [LARGE SCALE GENOMIC DNA]</scope>
    <source>
        <strain evidence="2 3">CMW 5346</strain>
    </source>
</reference>
<name>A0ABR3ZKX8_9PEZI</name>
<evidence type="ECO:0000313" key="2">
    <source>
        <dbReference type="EMBL" id="KAL1901321.1"/>
    </source>
</evidence>
<evidence type="ECO:0000313" key="3">
    <source>
        <dbReference type="Proteomes" id="UP001583186"/>
    </source>
</evidence>
<gene>
    <name evidence="2" type="ORF">Sste5346_001726</name>
</gene>
<feature type="compositionally biased region" description="Low complexity" evidence="1">
    <location>
        <begin position="1"/>
        <end position="13"/>
    </location>
</feature>
<keyword evidence="3" id="KW-1185">Reference proteome</keyword>
<sequence length="143" mass="15864">MARFASRAADSSSTLAGHGRLRSGRILRQEEGVPKGKGKPGPKTKDTLLDVFIAIPGEQEFYKHWALHIEYDGPDRGKSFICYAQGSACRFRFEETLRYARTYETICGLESLGKIRAADAGRLKDVCAAAPIQNETHGWNCQD</sequence>